<dbReference type="AlphaFoldDB" id="A0A8H3B111"/>
<accession>A0A8H3B111</accession>
<reference evidence="1" key="1">
    <citation type="submission" date="2021-01" db="EMBL/GenBank/DDBJ databases">
        <authorList>
            <person name="Kaushik A."/>
        </authorList>
    </citation>
    <scope>NUCLEOTIDE SEQUENCE</scope>
    <source>
        <strain evidence="1">AG1-1C</strain>
    </source>
</reference>
<comment type="caution">
    <text evidence="1">The sequence shown here is derived from an EMBL/GenBank/DDBJ whole genome shotgun (WGS) entry which is preliminary data.</text>
</comment>
<organism evidence="1 2">
    <name type="scientific">Rhizoctonia solani</name>
    <dbReference type="NCBI Taxonomy" id="456999"/>
    <lineage>
        <taxon>Eukaryota</taxon>
        <taxon>Fungi</taxon>
        <taxon>Dikarya</taxon>
        <taxon>Basidiomycota</taxon>
        <taxon>Agaricomycotina</taxon>
        <taxon>Agaricomycetes</taxon>
        <taxon>Cantharellales</taxon>
        <taxon>Ceratobasidiaceae</taxon>
        <taxon>Rhizoctonia</taxon>
    </lineage>
</organism>
<gene>
    <name evidence="1" type="ORF">RDB_LOCUS136923</name>
</gene>
<evidence type="ECO:0000313" key="1">
    <source>
        <dbReference type="EMBL" id="CAE6445265.1"/>
    </source>
</evidence>
<sequence length="240" mass="27459">MSPRAPNIDINLALSVGQALSSAPPTHKQQRRGGIISIFVRMRQCLESVREYSGQMLHPLIRAAAHSSLLAYNKYMGLFTELEVYWIAVDRKIQWLRGNSCSESDIAQVFSIVTTRFNSFNPTPPTLDTPKTTKEISEDLDNEVTVMTVYWIYGVDRQSWDEWLFKEKLSATSELWLGSIESYLRTEPVSGEVIRLAGRPLRYWEAQATFSVYSRLAKFTIDYLSAPGKYIFNVIYERAP</sequence>
<dbReference type="EMBL" id="CAJMWS010000458">
    <property type="protein sequence ID" value="CAE6445265.1"/>
    <property type="molecule type" value="Genomic_DNA"/>
</dbReference>
<proteinExistence type="predicted"/>
<protein>
    <submittedName>
        <fullName evidence="1">Uncharacterized protein</fullName>
    </submittedName>
</protein>
<evidence type="ECO:0000313" key="2">
    <source>
        <dbReference type="Proteomes" id="UP000663846"/>
    </source>
</evidence>
<name>A0A8H3B111_9AGAM</name>
<dbReference type="Proteomes" id="UP000663846">
    <property type="component" value="Unassembled WGS sequence"/>
</dbReference>